<dbReference type="SMART" id="SM00822">
    <property type="entry name" value="PKS_KR"/>
    <property type="match status" value="1"/>
</dbReference>
<reference evidence="5" key="1">
    <citation type="submission" date="2019-05" db="EMBL/GenBank/DDBJ databases">
        <title>Isolation and characterization of methanogens from the cold seep sediment at Four-Way Closure Ridge.</title>
        <authorList>
            <person name="You Y.-T."/>
            <person name="Chen S.-C."/>
            <person name="Zhang W.-L."/>
            <person name="Lai M.-C."/>
        </authorList>
    </citation>
    <scope>NUCLEOTIDE SEQUENCE</scope>
    <source>
        <strain evidence="5">FWC-SCC3</strain>
    </source>
</reference>
<dbReference type="InterPro" id="IPR036291">
    <property type="entry name" value="NAD(P)-bd_dom_sf"/>
</dbReference>
<evidence type="ECO:0000256" key="3">
    <source>
        <dbReference type="ARBA" id="ARBA00023027"/>
    </source>
</evidence>
<keyword evidence="3" id="KW-0520">NAD</keyword>
<evidence type="ECO:0000256" key="2">
    <source>
        <dbReference type="ARBA" id="ARBA00023002"/>
    </source>
</evidence>
<keyword evidence="6" id="KW-1185">Reference proteome</keyword>
<dbReference type="PANTHER" id="PTHR24321:SF8">
    <property type="entry name" value="ESTRADIOL 17-BETA-DEHYDROGENASE 8-RELATED"/>
    <property type="match status" value="1"/>
</dbReference>
<evidence type="ECO:0000313" key="5">
    <source>
        <dbReference type="EMBL" id="MDN7012959.1"/>
    </source>
</evidence>
<dbReference type="PRINTS" id="PR00080">
    <property type="entry name" value="SDRFAMILY"/>
</dbReference>
<comment type="similarity">
    <text evidence="1">Belongs to the short-chain dehydrogenases/reductases (SDR) family.</text>
</comment>
<dbReference type="PROSITE" id="PS00061">
    <property type="entry name" value="ADH_SHORT"/>
    <property type="match status" value="1"/>
</dbReference>
<accession>A0ABT8M1Q5</accession>
<dbReference type="PRINTS" id="PR00081">
    <property type="entry name" value="GDHRDH"/>
</dbReference>
<feature type="domain" description="Ketoreductase" evidence="4">
    <location>
        <begin position="7"/>
        <end position="183"/>
    </location>
</feature>
<dbReference type="SUPFAM" id="SSF51735">
    <property type="entry name" value="NAD(P)-binding Rossmann-fold domains"/>
    <property type="match status" value="1"/>
</dbReference>
<dbReference type="EMBL" id="VCYI01000009">
    <property type="protein sequence ID" value="MDN7012959.1"/>
    <property type="molecule type" value="Genomic_DNA"/>
</dbReference>
<sequence length="262" mass="27105">MGRLDGKVAIVTGASSGMGAAITKRFATEGAKVIAIARRKEKLQGVIDEVTKKGGTAIAVSGDVAKEEDVKNAVKTAVREFGKLDIVVNNAGSLDRVAPVGDLDDKTWEQVFAVNVDGPMYMFRAAIPEMLKNPGDAEGLNKGAFVTVSSIGGTHGGHSGAAYTASKHASLGLAKNTGYMYAKKGIRSNIIAPGYVATEMVELSQTTQSHPEGMELVSAGVGANPRMGKAEEIANLALFLASDEASLVNGAVVPADAGWSAW</sequence>
<name>A0ABT8M1Q5_9EURY</name>
<protein>
    <submittedName>
        <fullName evidence="5">SDR family oxidoreductase</fullName>
    </submittedName>
</protein>
<dbReference type="Pfam" id="PF13561">
    <property type="entry name" value="adh_short_C2"/>
    <property type="match status" value="1"/>
</dbReference>
<evidence type="ECO:0000259" key="4">
    <source>
        <dbReference type="SMART" id="SM00822"/>
    </source>
</evidence>
<dbReference type="InterPro" id="IPR057326">
    <property type="entry name" value="KR_dom"/>
</dbReference>
<dbReference type="PANTHER" id="PTHR24321">
    <property type="entry name" value="DEHYDROGENASES, SHORT CHAIN"/>
    <property type="match status" value="1"/>
</dbReference>
<dbReference type="InterPro" id="IPR002347">
    <property type="entry name" value="SDR_fam"/>
</dbReference>
<dbReference type="RefSeq" id="WP_301677540.1">
    <property type="nucleotide sequence ID" value="NZ_VCYI01000009.1"/>
</dbReference>
<keyword evidence="2" id="KW-0560">Oxidoreductase</keyword>
<proteinExistence type="inferred from homology"/>
<gene>
    <name evidence="5" type="ORF">FGW20_07880</name>
</gene>
<dbReference type="Proteomes" id="UP001168423">
    <property type="component" value="Unassembled WGS sequence"/>
</dbReference>
<evidence type="ECO:0000256" key="1">
    <source>
        <dbReference type="ARBA" id="ARBA00006484"/>
    </source>
</evidence>
<comment type="caution">
    <text evidence="5">The sequence shown here is derived from an EMBL/GenBank/DDBJ whole genome shotgun (WGS) entry which is preliminary data.</text>
</comment>
<dbReference type="Gene3D" id="3.40.50.720">
    <property type="entry name" value="NAD(P)-binding Rossmann-like Domain"/>
    <property type="match status" value="1"/>
</dbReference>
<evidence type="ECO:0000313" key="6">
    <source>
        <dbReference type="Proteomes" id="UP001168423"/>
    </source>
</evidence>
<dbReference type="CDD" id="cd05233">
    <property type="entry name" value="SDR_c"/>
    <property type="match status" value="1"/>
</dbReference>
<dbReference type="InterPro" id="IPR020904">
    <property type="entry name" value="Sc_DH/Rdtase_CS"/>
</dbReference>
<organism evidence="5 6">
    <name type="scientific">Methanoculleus methanifontis</name>
    <dbReference type="NCBI Taxonomy" id="2584086"/>
    <lineage>
        <taxon>Archaea</taxon>
        <taxon>Methanobacteriati</taxon>
        <taxon>Methanobacteriota</taxon>
        <taxon>Stenosarchaea group</taxon>
        <taxon>Methanomicrobia</taxon>
        <taxon>Methanomicrobiales</taxon>
        <taxon>Methanomicrobiaceae</taxon>
        <taxon>Methanoculleus</taxon>
    </lineage>
</organism>